<feature type="compositionally biased region" description="Basic and acidic residues" evidence="1">
    <location>
        <begin position="14"/>
        <end position="25"/>
    </location>
</feature>
<evidence type="ECO:0000259" key="2">
    <source>
        <dbReference type="PROSITE" id="PS50878"/>
    </source>
</evidence>
<name>A0AAQ3Q246_9LILI</name>
<dbReference type="EMBL" id="CP136890">
    <property type="protein sequence ID" value="WOK95078.1"/>
    <property type="molecule type" value="Genomic_DNA"/>
</dbReference>
<feature type="domain" description="Reverse transcriptase" evidence="2">
    <location>
        <begin position="668"/>
        <end position="893"/>
    </location>
</feature>
<reference evidence="3 4" key="1">
    <citation type="submission" date="2023-10" db="EMBL/GenBank/DDBJ databases">
        <title>Chromosome-scale genome assembly provides insights into flower coloration mechanisms of Canna indica.</title>
        <authorList>
            <person name="Li C."/>
        </authorList>
    </citation>
    <scope>NUCLEOTIDE SEQUENCE [LARGE SCALE GENOMIC DNA]</scope>
    <source>
        <tissue evidence="3">Flower</tissue>
    </source>
</reference>
<proteinExistence type="predicted"/>
<dbReference type="InterPro" id="IPR000477">
    <property type="entry name" value="RT_dom"/>
</dbReference>
<evidence type="ECO:0000256" key="1">
    <source>
        <dbReference type="SAM" id="MobiDB-lite"/>
    </source>
</evidence>
<dbReference type="AlphaFoldDB" id="A0AAQ3Q246"/>
<dbReference type="Proteomes" id="UP001327560">
    <property type="component" value="Chromosome 1"/>
</dbReference>
<gene>
    <name evidence="3" type="ORF">Cni_G03785</name>
</gene>
<keyword evidence="4" id="KW-1185">Reference proteome</keyword>
<evidence type="ECO:0000313" key="3">
    <source>
        <dbReference type="EMBL" id="WOK95078.1"/>
    </source>
</evidence>
<dbReference type="PROSITE" id="PS50878">
    <property type="entry name" value="RT_POL"/>
    <property type="match status" value="1"/>
</dbReference>
<dbReference type="PANTHER" id="PTHR19446">
    <property type="entry name" value="REVERSE TRANSCRIPTASES"/>
    <property type="match status" value="1"/>
</dbReference>
<dbReference type="Pfam" id="PF00078">
    <property type="entry name" value="RVT_1"/>
    <property type="match status" value="1"/>
</dbReference>
<feature type="region of interest" description="Disordered" evidence="1">
    <location>
        <begin position="1"/>
        <end position="52"/>
    </location>
</feature>
<dbReference type="InterPro" id="IPR043502">
    <property type="entry name" value="DNA/RNA_pol_sf"/>
</dbReference>
<organism evidence="3 4">
    <name type="scientific">Canna indica</name>
    <name type="common">Indian-shot</name>
    <dbReference type="NCBI Taxonomy" id="4628"/>
    <lineage>
        <taxon>Eukaryota</taxon>
        <taxon>Viridiplantae</taxon>
        <taxon>Streptophyta</taxon>
        <taxon>Embryophyta</taxon>
        <taxon>Tracheophyta</taxon>
        <taxon>Spermatophyta</taxon>
        <taxon>Magnoliopsida</taxon>
        <taxon>Liliopsida</taxon>
        <taxon>Zingiberales</taxon>
        <taxon>Cannaceae</taxon>
        <taxon>Canna</taxon>
    </lineage>
</organism>
<feature type="region of interest" description="Disordered" evidence="1">
    <location>
        <begin position="183"/>
        <end position="238"/>
    </location>
</feature>
<accession>A0AAQ3Q246</accession>
<protein>
    <recommendedName>
        <fullName evidence="2">Reverse transcriptase domain-containing protein</fullName>
    </recommendedName>
</protein>
<dbReference type="SUPFAM" id="SSF56672">
    <property type="entry name" value="DNA/RNA polymerases"/>
    <property type="match status" value="1"/>
</dbReference>
<dbReference type="CDD" id="cd01650">
    <property type="entry name" value="RT_nLTR_like"/>
    <property type="match status" value="1"/>
</dbReference>
<evidence type="ECO:0000313" key="4">
    <source>
        <dbReference type="Proteomes" id="UP001327560"/>
    </source>
</evidence>
<sequence length="893" mass="98470">MSVPSPASVVPDTALRDGDPLRPLDPRPIPPVSSDRDASIPRLSRFRPPSLGGDLHPEFRPLRLALLGLRSFVRVDCLSKEAADVSKAYVSPNDSGFVSSSSASVSISSVPSFVPENSVRDSGPMSSAGGGVAATVLDPVVGEQPPPSVLGASSTLACGPWILVSRQRPVNPVASRLRREVGRAPARGRPTSRAPRVARVVEPDLEEGELTPPGSRMSDRIPSIPNVDRGQDTNHASNDVGVNAASVARPCGSPVAPQAACLPEDHALGQTGAPRVPWATQRSAVWVPRSSPARRVPLTPPLAWSAWVMTLVISAPIDETPRVPISFNSNPLISPNPLFQLHQNALSTLFDPRLSPSKLPSSSSAPPSRSFEKVIWMSPVLIDSYHLSVNPGVVSPKLPLGPREGHTDHRPILFSFSNSARKCNLFRFQNFWVEYPETVEVVLRAWNEVSPNLAPHSKFSTTLKFTRYALSMWNRNCLSMLENVLLDTVDKISALEMSDAVNGLDVNDECILRMLYNKTPAIRRQISLKWWAKSKQKWISKGDLNSAYFHLVVSMRRRANKIMSISIAPDLVLSDDSSILNAFSDAYKLLWSDDLSASFVDISSSILVPTVDDVCAVDLVKPFSADEVWGVISSLPNGKSPAIDDFTSEFYKHYWGIIKPSYLNCLDNFFESAFLPFKWNKTMLTFIHKKANPSTIREFRPIALCNLNYRILAKLLAKRIQTVVHNLVSPAQSTFIKGRSIHDNILLAQAISHSIFGSKAKNPMVMIKLDLEKAYDKLSWKAILSMLNAYKFPPKFIQWVFSCLSTTSFTCLVNNKLSPFFKSYRGIRQGDPLSPYLYVLTAQTLTCLLDKAVDSGRLKPFSSRGSVKISHLMFVDDILLTFWASKKGLTTIR</sequence>